<dbReference type="Pfam" id="PF13406">
    <property type="entry name" value="SLT_2"/>
    <property type="match status" value="1"/>
</dbReference>
<dbReference type="InterPro" id="IPR043426">
    <property type="entry name" value="MltB-like"/>
</dbReference>
<accession>A0A1H2LK14</accession>
<evidence type="ECO:0000313" key="2">
    <source>
        <dbReference type="EMBL" id="SDU80958.1"/>
    </source>
</evidence>
<dbReference type="SUPFAM" id="SSF53955">
    <property type="entry name" value="Lysozyme-like"/>
    <property type="match status" value="1"/>
</dbReference>
<gene>
    <name evidence="2" type="ORF">SAMN04488563_6248</name>
</gene>
<proteinExistence type="predicted"/>
<name>A0A1H2LK14_9ACTN</name>
<dbReference type="InterPro" id="IPR031304">
    <property type="entry name" value="SLT_2"/>
</dbReference>
<protein>
    <submittedName>
        <fullName evidence="2">Transglycosylase SLT domain-containing protein</fullName>
    </submittedName>
</protein>
<evidence type="ECO:0000259" key="1">
    <source>
        <dbReference type="Pfam" id="PF13406"/>
    </source>
</evidence>
<organism evidence="2 3">
    <name type="scientific">Jiangella alkaliphila</name>
    <dbReference type="NCBI Taxonomy" id="419479"/>
    <lineage>
        <taxon>Bacteria</taxon>
        <taxon>Bacillati</taxon>
        <taxon>Actinomycetota</taxon>
        <taxon>Actinomycetes</taxon>
        <taxon>Jiangellales</taxon>
        <taxon>Jiangellaceae</taxon>
        <taxon>Jiangella</taxon>
    </lineage>
</organism>
<dbReference type="Proteomes" id="UP000182977">
    <property type="component" value="Chromosome I"/>
</dbReference>
<dbReference type="GO" id="GO:0008933">
    <property type="term" value="F:peptidoglycan lytic transglycosylase activity"/>
    <property type="evidence" value="ECO:0007669"/>
    <property type="project" value="TreeGrafter"/>
</dbReference>
<evidence type="ECO:0000313" key="3">
    <source>
        <dbReference type="Proteomes" id="UP000182977"/>
    </source>
</evidence>
<dbReference type="CDD" id="cd13399">
    <property type="entry name" value="Slt35-like"/>
    <property type="match status" value="1"/>
</dbReference>
<keyword evidence="3" id="KW-1185">Reference proteome</keyword>
<dbReference type="InterPro" id="IPR023346">
    <property type="entry name" value="Lysozyme-like_dom_sf"/>
</dbReference>
<reference evidence="3" key="1">
    <citation type="submission" date="2016-10" db="EMBL/GenBank/DDBJ databases">
        <authorList>
            <person name="Varghese N."/>
            <person name="Submissions S."/>
        </authorList>
    </citation>
    <scope>NUCLEOTIDE SEQUENCE [LARGE SCALE GENOMIC DNA]</scope>
    <source>
        <strain evidence="3">DSM 45079</strain>
    </source>
</reference>
<sequence>MTGPGRGTTILSALAIVAVAGLVLTVSRTVPDGAERPLVVAPAVTDGVVGEPPADGTQAEAVAADNASVLGVSPEWALDVGGRTGIPARALVSYAAAALRLADEQPECRLGWPTLAGVGAVESHHGTFGGTHVREDGRTADPIIGIPLDGGEGVAAIGDTDGGELDGDTEWDRAVGPMQFIPSTWSRWGADGNGDGVSDVHNLDDVALAAGRYLCADGGDLSDGADWQHAVLTYNRSTEYAAKVLETANGYARASWS</sequence>
<dbReference type="STRING" id="419479.SAMN04488563_6248"/>
<dbReference type="PANTHER" id="PTHR30163">
    <property type="entry name" value="MEMBRANE-BOUND LYTIC MUREIN TRANSGLYCOSYLASE B"/>
    <property type="match status" value="1"/>
</dbReference>
<dbReference type="RefSeq" id="WP_052762466.1">
    <property type="nucleotide sequence ID" value="NZ_KQ061228.1"/>
</dbReference>
<dbReference type="OrthoDB" id="9796191at2"/>
<dbReference type="PANTHER" id="PTHR30163:SF8">
    <property type="entry name" value="LYTIC MUREIN TRANSGLYCOSYLASE"/>
    <property type="match status" value="1"/>
</dbReference>
<feature type="domain" description="Transglycosylase SLT" evidence="1">
    <location>
        <begin position="171"/>
        <end position="218"/>
    </location>
</feature>
<dbReference type="EMBL" id="LT629791">
    <property type="protein sequence ID" value="SDU80958.1"/>
    <property type="molecule type" value="Genomic_DNA"/>
</dbReference>
<dbReference type="GO" id="GO:0009253">
    <property type="term" value="P:peptidoglycan catabolic process"/>
    <property type="evidence" value="ECO:0007669"/>
    <property type="project" value="TreeGrafter"/>
</dbReference>
<dbReference type="AlphaFoldDB" id="A0A1H2LK14"/>
<dbReference type="Gene3D" id="1.10.530.10">
    <property type="match status" value="1"/>
</dbReference>